<accession>A0A0F7S4J7</accession>
<feature type="transmembrane region" description="Helical" evidence="7">
    <location>
        <begin position="195"/>
        <end position="215"/>
    </location>
</feature>
<sequence length="410" mass="44285">MDSSYWQKAYSADIAAAVPGYILGGVLYFGLPWCLGTVMGLAGWSLQTNPIWPAYGRSLSSTELSAGLPLAYAALAVAGKGGAVAVVILIFMAVTSTTSAQLIAVSSIISSDVYHTYIRPKATDKQVIHVSRFACIAFAIFASGFSTMLYYTWLAAVVSPVVGMAAGIATWLATASKYGGGVLNVTTTGELLPCMWGTIVAAFVPAILSPLITYLRPQPVDFAWERFNNIKLIQDDSSSKTSSSEDLSPSHQDPEKLTTIRGNPTGDSESRTNPYSDAELRYMNKQSHVAGWTGLLLFVAIWILWPLIMYAAHYEFSRPFFIGWVVVAIIWAFAALLIFTFLPLFEDRKLIARIAAGVFTKGRGQEGQDKLDDRRGSEATTVTTATTSKHAGKGQLETPGASVNFNDISR</sequence>
<feature type="transmembrane region" description="Helical" evidence="7">
    <location>
        <begin position="289"/>
        <end position="308"/>
    </location>
</feature>
<keyword evidence="5 7" id="KW-0472">Membrane</keyword>
<feature type="compositionally biased region" description="Basic and acidic residues" evidence="6">
    <location>
        <begin position="366"/>
        <end position="377"/>
    </location>
</feature>
<proteinExistence type="inferred from homology"/>
<feature type="compositionally biased region" description="Low complexity" evidence="6">
    <location>
        <begin position="239"/>
        <end position="250"/>
    </location>
</feature>
<feature type="transmembrane region" description="Helical" evidence="7">
    <location>
        <begin position="320"/>
        <end position="345"/>
    </location>
</feature>
<feature type="transmembrane region" description="Helical" evidence="7">
    <location>
        <begin position="67"/>
        <end position="94"/>
    </location>
</feature>
<reference evidence="9" key="1">
    <citation type="submission" date="2014-06" db="EMBL/GenBank/DDBJ databases">
        <authorList>
            <person name="Berkman P.J."/>
        </authorList>
    </citation>
    <scope>NUCLEOTIDE SEQUENCE [LARGE SCALE GENOMIC DNA]</scope>
</reference>
<evidence type="ECO:0000313" key="8">
    <source>
        <dbReference type="EMBL" id="CDW97301.1"/>
    </source>
</evidence>
<feature type="compositionally biased region" description="Polar residues" evidence="6">
    <location>
        <begin position="260"/>
        <end position="273"/>
    </location>
</feature>
<evidence type="ECO:0000256" key="7">
    <source>
        <dbReference type="SAM" id="Phobius"/>
    </source>
</evidence>
<evidence type="ECO:0000256" key="1">
    <source>
        <dbReference type="ARBA" id="ARBA00004141"/>
    </source>
</evidence>
<feature type="region of interest" description="Disordered" evidence="6">
    <location>
        <begin position="366"/>
        <end position="400"/>
    </location>
</feature>
<feature type="transmembrane region" description="Helical" evidence="7">
    <location>
        <begin position="130"/>
        <end position="153"/>
    </location>
</feature>
<evidence type="ECO:0000313" key="9">
    <source>
        <dbReference type="Proteomes" id="UP000242770"/>
    </source>
</evidence>
<dbReference type="Gene3D" id="1.20.1730.10">
    <property type="entry name" value="Sodium/glucose cotransporter"/>
    <property type="match status" value="1"/>
</dbReference>
<evidence type="ECO:0000256" key="6">
    <source>
        <dbReference type="SAM" id="MobiDB-lite"/>
    </source>
</evidence>
<dbReference type="PROSITE" id="PS50283">
    <property type="entry name" value="NA_SOLUT_SYMP_3"/>
    <property type="match status" value="1"/>
</dbReference>
<feature type="region of interest" description="Disordered" evidence="6">
    <location>
        <begin position="236"/>
        <end position="273"/>
    </location>
</feature>
<dbReference type="PANTHER" id="PTHR46154:SF1">
    <property type="entry name" value="ACTIVE TRANSPORTER, PUTATIVE (AFU_ORTHOLOGUE AFUA_1G17570)-RELATED"/>
    <property type="match status" value="1"/>
</dbReference>
<feature type="transmembrane region" description="Helical" evidence="7">
    <location>
        <begin position="100"/>
        <end position="118"/>
    </location>
</feature>
<protein>
    <recommendedName>
        <fullName evidence="10">DUR3-Urea permease</fullName>
    </recommendedName>
</protein>
<comment type="subcellular location">
    <subcellularLocation>
        <location evidence="1">Membrane</location>
        <topology evidence="1">Multi-pass membrane protein</topology>
    </subcellularLocation>
</comment>
<dbReference type="AlphaFoldDB" id="A0A0F7S4J7"/>
<feature type="transmembrane region" description="Helical" evidence="7">
    <location>
        <begin position="20"/>
        <end position="46"/>
    </location>
</feature>
<dbReference type="InterPro" id="IPR038377">
    <property type="entry name" value="Na/Glc_symporter_sf"/>
</dbReference>
<organism evidence="8 9">
    <name type="scientific">Sporisorium scitamineum</name>
    <dbReference type="NCBI Taxonomy" id="49012"/>
    <lineage>
        <taxon>Eukaryota</taxon>
        <taxon>Fungi</taxon>
        <taxon>Dikarya</taxon>
        <taxon>Basidiomycota</taxon>
        <taxon>Ustilaginomycotina</taxon>
        <taxon>Ustilaginomycetes</taxon>
        <taxon>Ustilaginales</taxon>
        <taxon>Ustilaginaceae</taxon>
        <taxon>Sporisorium</taxon>
    </lineage>
</organism>
<evidence type="ECO:0000256" key="2">
    <source>
        <dbReference type="ARBA" id="ARBA00006434"/>
    </source>
</evidence>
<dbReference type="InterPro" id="IPR001734">
    <property type="entry name" value="Na/solute_symporter"/>
</dbReference>
<gene>
    <name evidence="8" type="primary">SSCI28220.1</name>
</gene>
<name>A0A0F7S4J7_9BASI</name>
<comment type="similarity">
    <text evidence="2">Belongs to the sodium:solute symporter (SSF) (TC 2.A.21) family.</text>
</comment>
<dbReference type="GO" id="GO:0005886">
    <property type="term" value="C:plasma membrane"/>
    <property type="evidence" value="ECO:0007669"/>
    <property type="project" value="TreeGrafter"/>
</dbReference>
<evidence type="ECO:0000256" key="5">
    <source>
        <dbReference type="ARBA" id="ARBA00023136"/>
    </source>
</evidence>
<dbReference type="EMBL" id="CCFA01001516">
    <property type="protein sequence ID" value="CDW97301.1"/>
    <property type="molecule type" value="Genomic_DNA"/>
</dbReference>
<keyword evidence="9" id="KW-1185">Reference proteome</keyword>
<dbReference type="Proteomes" id="UP000242770">
    <property type="component" value="Unassembled WGS sequence"/>
</dbReference>
<dbReference type="STRING" id="49012.A0A0F7S4J7"/>
<evidence type="ECO:0000256" key="4">
    <source>
        <dbReference type="ARBA" id="ARBA00022989"/>
    </source>
</evidence>
<evidence type="ECO:0008006" key="10">
    <source>
        <dbReference type="Google" id="ProtNLM"/>
    </source>
</evidence>
<evidence type="ECO:0000256" key="3">
    <source>
        <dbReference type="ARBA" id="ARBA00022692"/>
    </source>
</evidence>
<keyword evidence="4 7" id="KW-1133">Transmembrane helix</keyword>
<dbReference type="GO" id="GO:0015204">
    <property type="term" value="F:urea transmembrane transporter activity"/>
    <property type="evidence" value="ECO:0007669"/>
    <property type="project" value="InterPro"/>
</dbReference>
<dbReference type="InterPro" id="IPR031155">
    <property type="entry name" value="DUR"/>
</dbReference>
<dbReference type="PANTHER" id="PTHR46154">
    <property type="match status" value="1"/>
</dbReference>
<keyword evidence="3 7" id="KW-0812">Transmembrane</keyword>